<evidence type="ECO:0000313" key="2">
    <source>
        <dbReference type="EMBL" id="SFO49378.1"/>
    </source>
</evidence>
<dbReference type="Pfam" id="PF02515">
    <property type="entry name" value="CoA_transf_3"/>
    <property type="match status" value="1"/>
</dbReference>
<dbReference type="RefSeq" id="WP_093356101.1">
    <property type="nucleotide sequence ID" value="NZ_FOUY01000069.1"/>
</dbReference>
<dbReference type="Gene3D" id="3.30.1540.10">
    <property type="entry name" value="formyl-coa transferase, domain 3"/>
    <property type="match status" value="1"/>
</dbReference>
<sequence length="377" mass="40136">MSQPLSGTVVIDASRVLAGPLCGQILGDHGADVIKVEAPSGDECRSFGPPVDNGSAAYFNAVNRNKRSVVLDLQTETDRATFEQLLARADVLIENFKASTLRSWGYSDPSEITRRYPRLVHCRVTGFGDDGPLGGLPGYDAAVQAIAGLMSVNGEPDGPPVRLGSPIVDLTTGMNAAMAVVLALQERHRSGKGQMADIALYDSAVSMAHPYLANHVATGAPTRRFGNGHPDIVPYNVFETATVPLFIAVANNRQFAHLCDLLGHPELAEQPEFATNPGRVAHREALEVELRPRLKAIDGTELGEAMLARGVPCAPIHSVDTVAAAPHTAHRNMVVRTDDYTGPGIPISFSRTPPSIRRGAPRLGADQAEILAELSPD</sequence>
<name>A0A1I5HM34_PSUAM</name>
<reference evidence="2 3" key="1">
    <citation type="submission" date="2016-10" db="EMBL/GenBank/DDBJ databases">
        <authorList>
            <person name="de Groot N.N."/>
        </authorList>
    </citation>
    <scope>NUCLEOTIDE SEQUENCE [LARGE SCALE GENOMIC DNA]</scope>
    <source>
        <strain evidence="2 3">CGMCC 4.1877</strain>
    </source>
</reference>
<dbReference type="InterPro" id="IPR003673">
    <property type="entry name" value="CoA-Trfase_fam_III"/>
</dbReference>
<dbReference type="OrthoDB" id="9797653at2"/>
<dbReference type="EMBL" id="FOUY01000069">
    <property type="protein sequence ID" value="SFO49378.1"/>
    <property type="molecule type" value="Genomic_DNA"/>
</dbReference>
<gene>
    <name evidence="2" type="ORF">SAMN05216207_106914</name>
</gene>
<dbReference type="AlphaFoldDB" id="A0A1I5HM34"/>
<dbReference type="InterPro" id="IPR023606">
    <property type="entry name" value="CoA-Trfase_III_dom_1_sf"/>
</dbReference>
<dbReference type="STRING" id="260086.SAMN05216207_106914"/>
<organism evidence="2 3">
    <name type="scientific">Pseudonocardia ammonioxydans</name>
    <dbReference type="NCBI Taxonomy" id="260086"/>
    <lineage>
        <taxon>Bacteria</taxon>
        <taxon>Bacillati</taxon>
        <taxon>Actinomycetota</taxon>
        <taxon>Actinomycetes</taxon>
        <taxon>Pseudonocardiales</taxon>
        <taxon>Pseudonocardiaceae</taxon>
        <taxon>Pseudonocardia</taxon>
    </lineage>
</organism>
<accession>A0A1I5HM34</accession>
<evidence type="ECO:0000256" key="1">
    <source>
        <dbReference type="ARBA" id="ARBA00022679"/>
    </source>
</evidence>
<evidence type="ECO:0000313" key="3">
    <source>
        <dbReference type="Proteomes" id="UP000199614"/>
    </source>
</evidence>
<dbReference type="GO" id="GO:0008410">
    <property type="term" value="F:CoA-transferase activity"/>
    <property type="evidence" value="ECO:0007669"/>
    <property type="project" value="TreeGrafter"/>
</dbReference>
<dbReference type="Gene3D" id="3.40.50.10540">
    <property type="entry name" value="Crotonobetainyl-coa:carnitine coa-transferase, domain 1"/>
    <property type="match status" value="1"/>
</dbReference>
<keyword evidence="3" id="KW-1185">Reference proteome</keyword>
<protein>
    <submittedName>
        <fullName evidence="2">Crotonobetainyl-CoA:carnitine CoA-transferase CaiB</fullName>
    </submittedName>
</protein>
<keyword evidence="1 2" id="KW-0808">Transferase</keyword>
<dbReference type="InterPro" id="IPR050483">
    <property type="entry name" value="CoA-transferase_III_domain"/>
</dbReference>
<dbReference type="SUPFAM" id="SSF89796">
    <property type="entry name" value="CoA-transferase family III (CaiB/BaiF)"/>
    <property type="match status" value="1"/>
</dbReference>
<dbReference type="InterPro" id="IPR044855">
    <property type="entry name" value="CoA-Trfase_III_dom3_sf"/>
</dbReference>
<proteinExistence type="predicted"/>
<dbReference type="Proteomes" id="UP000199614">
    <property type="component" value="Unassembled WGS sequence"/>
</dbReference>
<dbReference type="PANTHER" id="PTHR48207:SF3">
    <property type="entry name" value="SUCCINATE--HYDROXYMETHYLGLUTARATE COA-TRANSFERASE"/>
    <property type="match status" value="1"/>
</dbReference>
<dbReference type="PANTHER" id="PTHR48207">
    <property type="entry name" value="SUCCINATE--HYDROXYMETHYLGLUTARATE COA-TRANSFERASE"/>
    <property type="match status" value="1"/>
</dbReference>